<dbReference type="Proteomes" id="UP000283841">
    <property type="component" value="Unassembled WGS sequence"/>
</dbReference>
<dbReference type="Pfam" id="PF25053">
    <property type="entry name" value="DUF7791"/>
    <property type="match status" value="1"/>
</dbReference>
<dbReference type="InterPro" id="IPR056693">
    <property type="entry name" value="DUF7791"/>
</dbReference>
<dbReference type="VEuPathDB" id="FungiDB:C8Q69DRAFT_479782"/>
<evidence type="ECO:0000256" key="1">
    <source>
        <dbReference type="ARBA" id="ARBA00022737"/>
    </source>
</evidence>
<keyword evidence="5" id="KW-1185">Reference proteome</keyword>
<dbReference type="InterPro" id="IPR056884">
    <property type="entry name" value="NPHP3-like_N"/>
</dbReference>
<comment type="caution">
    <text evidence="4">The sequence shown here is derived from an EMBL/GenBank/DDBJ whole genome shotgun (WGS) entry which is preliminary data.</text>
</comment>
<evidence type="ECO:0000313" key="5">
    <source>
        <dbReference type="Proteomes" id="UP000283841"/>
    </source>
</evidence>
<keyword evidence="1" id="KW-0677">Repeat</keyword>
<evidence type="ECO:0000313" key="4">
    <source>
        <dbReference type="EMBL" id="RWQ92087.1"/>
    </source>
</evidence>
<dbReference type="GeneID" id="39600746"/>
<dbReference type="AlphaFoldDB" id="A0A443HJZ9"/>
<protein>
    <recommendedName>
        <fullName evidence="6">NACHT domain-containing protein</fullName>
    </recommendedName>
</protein>
<name>A0A443HJZ9_BYSSP</name>
<evidence type="ECO:0008006" key="6">
    <source>
        <dbReference type="Google" id="ProtNLM"/>
    </source>
</evidence>
<evidence type="ECO:0000259" key="3">
    <source>
        <dbReference type="Pfam" id="PF25053"/>
    </source>
</evidence>
<sequence length="689" mass="79469">MLPLFTVPLGDRTLVFAHFFFWKPGTVLQKSLAGLCRALLHGVLQACPELIQHMLYKAWTKAAATPWQVQSANEISDSEIFEAFNRLIELGPVNKQRSFCFLIDGLDEFEETTQYDHRDLVKQLCEWSEVSSGYVKLCVSSREHSIFMNTFASERRLRLHQLTWQDMRAFSEDRLAHLADVEARERLVSGVVEKAQGIFLWVALVIRSIREQWEDGASIAELEDELNSLPDELSGLYEYILNSLSKTVRRKFYHTCAILRLAKTYDISLTLLRYSLLEDYERNPEFAMAEDYPQENVQYITQEEREEHGVRRLNGFKGLLEPDARNRVDFCHRSVDEFLQDPNKETCMAQYLRSFNAPDAFSQILLADLRLGEAPMNWTVEHGWWERGYSLSTGLLRMRAEHELDQAPYSFLSLLHDIYGPLPWNLIDSGDPLTMYMYRHSEMRSEICCTTPLCRGEDPSKTMIRVLLLAPIYILTYLGYHEYPVWKISQDQDATATPARAIILAYCDLFCDFSGKSSTRVKGMSVLEALLARGALSPNDAGPSIQHFYFEALDRDGSHGLEQMSLWHNFLASIYLQHRLRRPANSICLSRRVLRLMLQFKPSLYFSMTMDIIENDGTHNSFGVTMKLGHSAKPFKVKLRLRCSGDLCFVYPSFRAFLEQSRIRDKEALIQMYDSQVEEERAAGNIITS</sequence>
<reference evidence="4 5" key="1">
    <citation type="journal article" date="2018" name="Front. Microbiol.">
        <title>Genomic and genetic insights into a cosmopolitan fungus, Paecilomyces variotii (Eurotiales).</title>
        <authorList>
            <person name="Urquhart A.S."/>
            <person name="Mondo S.J."/>
            <person name="Makela M.R."/>
            <person name="Hane J.K."/>
            <person name="Wiebenga A."/>
            <person name="He G."/>
            <person name="Mihaltcheva S."/>
            <person name="Pangilinan J."/>
            <person name="Lipzen A."/>
            <person name="Barry K."/>
            <person name="de Vries R.P."/>
            <person name="Grigoriev I.V."/>
            <person name="Idnurm A."/>
        </authorList>
    </citation>
    <scope>NUCLEOTIDE SEQUENCE [LARGE SCALE GENOMIC DNA]</scope>
    <source>
        <strain evidence="4 5">CBS 101075</strain>
    </source>
</reference>
<dbReference type="EMBL" id="RCNU01000014">
    <property type="protein sequence ID" value="RWQ92087.1"/>
    <property type="molecule type" value="Genomic_DNA"/>
</dbReference>
<evidence type="ECO:0000259" key="2">
    <source>
        <dbReference type="Pfam" id="PF24883"/>
    </source>
</evidence>
<feature type="domain" description="DUF7791" evidence="3">
    <location>
        <begin position="266"/>
        <end position="371"/>
    </location>
</feature>
<dbReference type="PANTHER" id="PTHR10039:SF5">
    <property type="entry name" value="NACHT DOMAIN-CONTAINING PROTEIN"/>
    <property type="match status" value="1"/>
</dbReference>
<accession>A0A443HJZ9</accession>
<dbReference type="RefSeq" id="XP_028481732.1">
    <property type="nucleotide sequence ID" value="XM_028631469.1"/>
</dbReference>
<dbReference type="STRING" id="264951.A0A443HJZ9"/>
<dbReference type="Pfam" id="PF24883">
    <property type="entry name" value="NPHP3_N"/>
    <property type="match status" value="1"/>
</dbReference>
<dbReference type="PANTHER" id="PTHR10039">
    <property type="entry name" value="AMELOGENIN"/>
    <property type="match status" value="1"/>
</dbReference>
<gene>
    <name evidence="4" type="ORF">C8Q69DRAFT_479782</name>
</gene>
<organism evidence="4 5">
    <name type="scientific">Byssochlamys spectabilis</name>
    <name type="common">Paecilomyces variotii</name>
    <dbReference type="NCBI Taxonomy" id="264951"/>
    <lineage>
        <taxon>Eukaryota</taxon>
        <taxon>Fungi</taxon>
        <taxon>Dikarya</taxon>
        <taxon>Ascomycota</taxon>
        <taxon>Pezizomycotina</taxon>
        <taxon>Eurotiomycetes</taxon>
        <taxon>Eurotiomycetidae</taxon>
        <taxon>Eurotiales</taxon>
        <taxon>Thermoascaceae</taxon>
        <taxon>Paecilomyces</taxon>
    </lineage>
</organism>
<feature type="domain" description="Nephrocystin 3-like N-terminal" evidence="2">
    <location>
        <begin position="18"/>
        <end position="142"/>
    </location>
</feature>
<proteinExistence type="predicted"/>